<proteinExistence type="predicted"/>
<protein>
    <submittedName>
        <fullName evidence="3">Uncharacterized protein</fullName>
    </submittedName>
</protein>
<dbReference type="AlphaFoldDB" id="A0A914UJE8"/>
<evidence type="ECO:0000313" key="3">
    <source>
        <dbReference type="WBParaSite" id="PSAMB.scaffold1059size36538.g10663.t1"/>
    </source>
</evidence>
<dbReference type="WBParaSite" id="PSAMB.scaffold1059size36538.g10663.t1">
    <property type="protein sequence ID" value="PSAMB.scaffold1059size36538.g10663.t1"/>
    <property type="gene ID" value="PSAMB.scaffold1059size36538.g10663"/>
</dbReference>
<keyword evidence="2" id="KW-1185">Reference proteome</keyword>
<organism evidence="2 3">
    <name type="scientific">Plectus sambesii</name>
    <dbReference type="NCBI Taxonomy" id="2011161"/>
    <lineage>
        <taxon>Eukaryota</taxon>
        <taxon>Metazoa</taxon>
        <taxon>Ecdysozoa</taxon>
        <taxon>Nematoda</taxon>
        <taxon>Chromadorea</taxon>
        <taxon>Plectida</taxon>
        <taxon>Plectina</taxon>
        <taxon>Plectoidea</taxon>
        <taxon>Plectidae</taxon>
        <taxon>Plectus</taxon>
    </lineage>
</organism>
<accession>A0A914UJE8</accession>
<sequence length="449" mass="52492">MEDFYPQLEKVMQSTEEATIFIPASYDMVKGAVHESLTKKDKSEEYQKRKEESKSRDKGQKAEEHFRNQFSELKIGGLYISGMDARELMKEMGSRCEESFEIDGIFLHSRLGICIIEIKAAENKDPYGTQLEKAIGQVQRAREGLQEIYAELTSRDATKDFDIHKFFEFEKVIRGTRSIALEWHRTVHYQDDREVSMGHNISGALIERISVFKESELLEKLVEKIRFFLPKTKGSENKNDITMIPSHIAVITDYDTTSELVKKHLKANGINCGSVEEQVHDPTLVAVESSLHIMSYEWPIVIVVAKYCIDIDVSFFLRAASRCIAQLVVIERDYMAVQRDLDDILQKHDFSQLPFDQFQELVKEARSNKYDEDTLELDIAFAIVRSDYLALSIRNSRYFGKRLHNTNLNRRWWSWLKLPKIFLIIWLPRDPFFQQIMKLHKLHRRHKLS</sequence>
<evidence type="ECO:0000313" key="2">
    <source>
        <dbReference type="Proteomes" id="UP000887566"/>
    </source>
</evidence>
<reference evidence="3" key="1">
    <citation type="submission" date="2022-11" db="UniProtKB">
        <authorList>
            <consortium name="WormBaseParasite"/>
        </authorList>
    </citation>
    <scope>IDENTIFICATION</scope>
</reference>
<feature type="region of interest" description="Disordered" evidence="1">
    <location>
        <begin position="37"/>
        <end position="63"/>
    </location>
</feature>
<name>A0A914UJE8_9BILA</name>
<evidence type="ECO:0000256" key="1">
    <source>
        <dbReference type="SAM" id="MobiDB-lite"/>
    </source>
</evidence>
<dbReference type="Proteomes" id="UP000887566">
    <property type="component" value="Unplaced"/>
</dbReference>